<evidence type="ECO:0000313" key="1">
    <source>
        <dbReference type="EMBL" id="MTF40348.1"/>
    </source>
</evidence>
<dbReference type="AlphaFoldDB" id="A0A844GZG4"/>
<accession>A0A844GZG4</accession>
<dbReference type="Pfam" id="PF10989">
    <property type="entry name" value="DUF2808"/>
    <property type="match status" value="1"/>
</dbReference>
<dbReference type="RefSeq" id="WP_015219952.1">
    <property type="nucleotide sequence ID" value="NZ_WMIA01000026.1"/>
</dbReference>
<evidence type="ECO:0000313" key="2">
    <source>
        <dbReference type="Proteomes" id="UP000437131"/>
    </source>
</evidence>
<gene>
    <name evidence="1" type="ORF">GGC33_15625</name>
</gene>
<reference evidence="1 2" key="1">
    <citation type="submission" date="2019-11" db="EMBL/GenBank/DDBJ databases">
        <title>Isolation of a new High Light Tolerant Cyanobacteria.</title>
        <authorList>
            <person name="Dobson Z."/>
            <person name="Vaughn N."/>
            <person name="Vaughn M."/>
            <person name="Fromme P."/>
            <person name="Mazor Y."/>
        </authorList>
    </citation>
    <scope>NUCLEOTIDE SEQUENCE [LARGE SCALE GENOMIC DNA]</scope>
    <source>
        <strain evidence="1 2">0216</strain>
    </source>
</reference>
<organism evidence="1 2">
    <name type="scientific">Cyanobacterium aponinum 0216</name>
    <dbReference type="NCBI Taxonomy" id="2676140"/>
    <lineage>
        <taxon>Bacteria</taxon>
        <taxon>Bacillati</taxon>
        <taxon>Cyanobacteriota</taxon>
        <taxon>Cyanophyceae</taxon>
        <taxon>Oscillatoriophycideae</taxon>
        <taxon>Chroococcales</taxon>
        <taxon>Geminocystaceae</taxon>
        <taxon>Cyanobacterium</taxon>
    </lineage>
</organism>
<dbReference type="InterPro" id="IPR021256">
    <property type="entry name" value="DUF2808"/>
</dbReference>
<dbReference type="EMBL" id="WMIA01000026">
    <property type="protein sequence ID" value="MTF40348.1"/>
    <property type="molecule type" value="Genomic_DNA"/>
</dbReference>
<comment type="caution">
    <text evidence="1">The sequence shown here is derived from an EMBL/GenBank/DDBJ whole genome shotgun (WGS) entry which is preliminary data.</text>
</comment>
<protein>
    <submittedName>
        <fullName evidence="1">DUF2808 domain-containing protein</fullName>
    </submittedName>
</protein>
<name>A0A844GZG4_9CHRO</name>
<sequence>MTNLFKLNRKSIFATIALSATLVTGLPYLVFAQSNPGLTIFSGVDRKDILNYRLDFGGNAGQWDRYRLRIPGKKLTQGVDKFFISYPDYFDGKFDVNKIEVRAKNTTLPVREIIWDEESRIIEIALEEPLLESNQVELVFSNVKNPDNSGTFYFQGQILTPGQVPLRLSVGTWILSIN</sequence>
<proteinExistence type="predicted"/>
<dbReference type="Proteomes" id="UP000437131">
    <property type="component" value="Unassembled WGS sequence"/>
</dbReference>